<protein>
    <recommendedName>
        <fullName evidence="6">Zinc-ribbon domain-containing protein</fullName>
    </recommendedName>
</protein>
<keyword evidence="5" id="KW-1185">Reference proteome</keyword>
<name>A0ABP8XUC9_9MICO</name>
<feature type="region of interest" description="Disordered" evidence="1">
    <location>
        <begin position="448"/>
        <end position="563"/>
    </location>
</feature>
<feature type="transmembrane region" description="Helical" evidence="2">
    <location>
        <begin position="422"/>
        <end position="443"/>
    </location>
</feature>
<feature type="compositionally biased region" description="Low complexity" evidence="1">
    <location>
        <begin position="453"/>
        <end position="509"/>
    </location>
</feature>
<gene>
    <name evidence="4" type="ORF">GCM10025782_09640</name>
</gene>
<comment type="caution">
    <text evidence="4">The sequence shown here is derived from an EMBL/GenBank/DDBJ whole genome shotgun (WGS) entry which is preliminary data.</text>
</comment>
<accession>A0ABP8XUC9</accession>
<dbReference type="EMBL" id="BAABLO010000004">
    <property type="protein sequence ID" value="GAA4715217.1"/>
    <property type="molecule type" value="Genomic_DNA"/>
</dbReference>
<organism evidence="4 5">
    <name type="scientific">Pedococcus ginsenosidimutans</name>
    <dbReference type="NCBI Taxonomy" id="490570"/>
    <lineage>
        <taxon>Bacteria</taxon>
        <taxon>Bacillati</taxon>
        <taxon>Actinomycetota</taxon>
        <taxon>Actinomycetes</taxon>
        <taxon>Micrococcales</taxon>
        <taxon>Intrasporangiaceae</taxon>
        <taxon>Pedococcus</taxon>
    </lineage>
</organism>
<keyword evidence="2" id="KW-1133">Transmembrane helix</keyword>
<evidence type="ECO:0000256" key="3">
    <source>
        <dbReference type="SAM" id="SignalP"/>
    </source>
</evidence>
<evidence type="ECO:0000256" key="2">
    <source>
        <dbReference type="SAM" id="Phobius"/>
    </source>
</evidence>
<evidence type="ECO:0000256" key="1">
    <source>
        <dbReference type="SAM" id="MobiDB-lite"/>
    </source>
</evidence>
<reference evidence="5" key="1">
    <citation type="journal article" date="2019" name="Int. J. Syst. Evol. Microbiol.">
        <title>The Global Catalogue of Microorganisms (GCM) 10K type strain sequencing project: providing services to taxonomists for standard genome sequencing and annotation.</title>
        <authorList>
            <consortium name="The Broad Institute Genomics Platform"/>
            <consortium name="The Broad Institute Genome Sequencing Center for Infectious Disease"/>
            <person name="Wu L."/>
            <person name="Ma J."/>
        </authorList>
    </citation>
    <scope>NUCLEOTIDE SEQUENCE [LARGE SCALE GENOMIC DNA]</scope>
    <source>
        <strain evidence="5">JCM 18961</strain>
    </source>
</reference>
<feature type="chain" id="PRO_5045668827" description="Zinc-ribbon domain-containing protein" evidence="3">
    <location>
        <begin position="28"/>
        <end position="591"/>
    </location>
</feature>
<feature type="compositionally biased region" description="Polar residues" evidence="1">
    <location>
        <begin position="534"/>
        <end position="545"/>
    </location>
</feature>
<keyword evidence="2" id="KW-0812">Transmembrane</keyword>
<evidence type="ECO:0008006" key="6">
    <source>
        <dbReference type="Google" id="ProtNLM"/>
    </source>
</evidence>
<dbReference type="Proteomes" id="UP001500556">
    <property type="component" value="Unassembled WGS sequence"/>
</dbReference>
<dbReference type="RefSeq" id="WP_345501544.1">
    <property type="nucleotide sequence ID" value="NZ_BAABLO010000004.1"/>
</dbReference>
<keyword evidence="2" id="KW-0472">Membrane</keyword>
<sequence>MSANQRHHLLPVALAASLGLMTLGVPAAQAHTHPTPIERAAPAVVFIEARAHVEVTLIEHDLFPDKHGIHVHVFSYTADPLLDTASGFFVNPTGNVVTTGALLRQNLDKGEVWAVNQAFAARYRQARLRVDPFVRKHIGPRTDRIEQRLQACYPPHLSLQDAGGCVVRRSATYVVHPDVTDQRVYGNLLAEADMQHSTTDVGLLRVRSNGVPSVIIAPPLPTDRPMDALGFVGIPGPVSSVPDPNNTNPHGLHDIAQHFIKGHVPLLQYTGLTADEAAGSAMLKQQLGKGIEGGPVVDGGKDANSGGQVIGIFPAPAPPGQPVPKLVGATAILDVLKSAGVPNQTSLTDTQFEEAMHHFKNKEYAASIPFLEATLKQFRGHALAAADLATAKAQVAKGLGSPAMTAAPVSTQTTSKGSSGKGLLIGGLVVVVLAALAALGLALRRRGRHDAGRVAPTPAGAATAASGRQATGPAAGDRAAPSHAHGSAPAAGAPRASSSPGGAHGAAPSRVRERPDLVRKAPSSASAPGPQPSTVQRTANNTPSAGHQLASGARSAAPAPAPTATRFCTSCGGRLAAGHRFCGRCGAPVGD</sequence>
<feature type="compositionally biased region" description="Basic and acidic residues" evidence="1">
    <location>
        <begin position="510"/>
        <end position="519"/>
    </location>
</feature>
<keyword evidence="3" id="KW-0732">Signal</keyword>
<proteinExistence type="predicted"/>
<feature type="signal peptide" evidence="3">
    <location>
        <begin position="1"/>
        <end position="27"/>
    </location>
</feature>
<feature type="compositionally biased region" description="Low complexity" evidence="1">
    <location>
        <begin position="550"/>
        <end position="563"/>
    </location>
</feature>
<evidence type="ECO:0000313" key="4">
    <source>
        <dbReference type="EMBL" id="GAA4715217.1"/>
    </source>
</evidence>
<evidence type="ECO:0000313" key="5">
    <source>
        <dbReference type="Proteomes" id="UP001500556"/>
    </source>
</evidence>